<evidence type="ECO:0000313" key="1">
    <source>
        <dbReference type="EMBL" id="PSJ42222.1"/>
    </source>
</evidence>
<dbReference type="EMBL" id="PXYI01000002">
    <property type="protein sequence ID" value="PSJ42222.1"/>
    <property type="molecule type" value="Genomic_DNA"/>
</dbReference>
<dbReference type="Proteomes" id="UP000241167">
    <property type="component" value="Unassembled WGS sequence"/>
</dbReference>
<name>A0A2P7QW79_9SPHN</name>
<comment type="caution">
    <text evidence="1">The sequence shown here is derived from an EMBL/GenBank/DDBJ whole genome shotgun (WGS) entry which is preliminary data.</text>
</comment>
<dbReference type="AlphaFoldDB" id="A0A2P7QW79"/>
<protein>
    <submittedName>
        <fullName evidence="1">Uncharacterized protein</fullName>
    </submittedName>
</protein>
<accession>A0A2P7QW79</accession>
<keyword evidence="2" id="KW-1185">Reference proteome</keyword>
<gene>
    <name evidence="1" type="ORF">C7I55_08295</name>
</gene>
<sequence>MPLDGDSLLGRFSTAELIGEPGYSMRVVVNRTEFAELCRALSANFVVEPDHTLQTFETRKARLKRPGRRRTLRIVRKPSSASASA</sequence>
<evidence type="ECO:0000313" key="2">
    <source>
        <dbReference type="Proteomes" id="UP000241167"/>
    </source>
</evidence>
<reference evidence="1 2" key="1">
    <citation type="submission" date="2018-03" db="EMBL/GenBank/DDBJ databases">
        <title>The draft genome of Sphingosinicella sp. GL-C-18.</title>
        <authorList>
            <person name="Liu L."/>
            <person name="Li L."/>
            <person name="Liang L."/>
            <person name="Zhang X."/>
            <person name="Wang T."/>
        </authorList>
    </citation>
    <scope>NUCLEOTIDE SEQUENCE [LARGE SCALE GENOMIC DNA]</scope>
    <source>
        <strain evidence="1 2">GL-C-18</strain>
    </source>
</reference>
<proteinExistence type="predicted"/>
<organism evidence="1 2">
    <name type="scientific">Allosphingosinicella deserti</name>
    <dbReference type="NCBI Taxonomy" id="2116704"/>
    <lineage>
        <taxon>Bacteria</taxon>
        <taxon>Pseudomonadati</taxon>
        <taxon>Pseudomonadota</taxon>
        <taxon>Alphaproteobacteria</taxon>
        <taxon>Sphingomonadales</taxon>
        <taxon>Sphingomonadaceae</taxon>
        <taxon>Allosphingosinicella</taxon>
    </lineage>
</organism>